<dbReference type="KEGG" id="tli:Tlie_1027"/>
<dbReference type="InterPro" id="IPR036390">
    <property type="entry name" value="WH_DNA-bd_sf"/>
</dbReference>
<evidence type="ECO:0000259" key="1">
    <source>
        <dbReference type="Pfam" id="PF08279"/>
    </source>
</evidence>
<sequence>MFKEETTKGELSVIKALDSLEEALDALLKKNASSLPPQSNNPDDISIMGLFSTGFNEKTFTAVVNVVTLPLSVGARLLLLGYVLKKAVWGESRCCFNEIASMVGISDRTAYRALKEIKESGMFKVDSRPGIGVYIETENLGLNLSEESKMLLKSKIEDEFILFK</sequence>
<feature type="domain" description="Helix-turn-helix type 11" evidence="1">
    <location>
        <begin position="97"/>
        <end position="132"/>
    </location>
</feature>
<dbReference type="STRING" id="580340.Tlie_1027"/>
<dbReference type="AlphaFoldDB" id="G7VA60"/>
<dbReference type="SUPFAM" id="SSF46785">
    <property type="entry name" value="Winged helix' DNA-binding domain"/>
    <property type="match status" value="1"/>
</dbReference>
<gene>
    <name evidence="2" type="ordered locus">Tlie_1027</name>
</gene>
<organism evidence="2 3">
    <name type="scientific">Thermovirga lienii (strain ATCC BAA-1197 / DSM 17291 / Cas60314)</name>
    <dbReference type="NCBI Taxonomy" id="580340"/>
    <lineage>
        <taxon>Bacteria</taxon>
        <taxon>Thermotogati</taxon>
        <taxon>Synergistota</taxon>
        <taxon>Synergistia</taxon>
        <taxon>Synergistales</taxon>
        <taxon>Thermovirgaceae</taxon>
        <taxon>Thermovirga</taxon>
    </lineage>
</organism>
<proteinExistence type="predicted"/>
<dbReference type="HOGENOM" id="CLU_1618215_0_0_0"/>
<keyword evidence="3" id="KW-1185">Reference proteome</keyword>
<evidence type="ECO:0000313" key="2">
    <source>
        <dbReference type="EMBL" id="AER66760.1"/>
    </source>
</evidence>
<dbReference type="Proteomes" id="UP000005868">
    <property type="component" value="Chromosome"/>
</dbReference>
<reference evidence="3" key="1">
    <citation type="submission" date="2011-10" db="EMBL/GenBank/DDBJ databases">
        <title>The complete genome of chromosome of Thermovirga lienii DSM 17291.</title>
        <authorList>
            <consortium name="US DOE Joint Genome Institute (JGI-PGF)"/>
            <person name="Lucas S."/>
            <person name="Copeland A."/>
            <person name="Lapidus A."/>
            <person name="Glavina del Rio T."/>
            <person name="Dalin E."/>
            <person name="Tice H."/>
            <person name="Bruce D."/>
            <person name="Goodwin L."/>
            <person name="Pitluck S."/>
            <person name="Peters L."/>
            <person name="Mikhailova N."/>
            <person name="Saunders E."/>
            <person name="Kyrpides N."/>
            <person name="Mavromatis K."/>
            <person name="Ivanova N."/>
            <person name="Last F.I."/>
            <person name="Brettin T."/>
            <person name="Detter J.C."/>
            <person name="Han C."/>
            <person name="Larimer F."/>
            <person name="Land M."/>
            <person name="Hauser L."/>
            <person name="Markowitz V."/>
            <person name="Cheng J.-F."/>
            <person name="Hugenholtz P."/>
            <person name="Woyke T."/>
            <person name="Wu D."/>
            <person name="Spring S."/>
            <person name="Schroeder M."/>
            <person name="Brambilla E.-M."/>
            <person name="Klenk H.-P."/>
            <person name="Eisen J.A."/>
        </authorList>
    </citation>
    <scope>NUCLEOTIDE SEQUENCE [LARGE SCALE GENOMIC DNA]</scope>
    <source>
        <strain evidence="3">ATCC BAA-1197 / DSM 17291 / Cas60314</strain>
    </source>
</reference>
<evidence type="ECO:0000313" key="3">
    <source>
        <dbReference type="Proteomes" id="UP000005868"/>
    </source>
</evidence>
<name>G7VA60_THELD</name>
<protein>
    <recommendedName>
        <fullName evidence="1">Helix-turn-helix type 11 domain-containing protein</fullName>
    </recommendedName>
</protein>
<dbReference type="Pfam" id="PF08279">
    <property type="entry name" value="HTH_11"/>
    <property type="match status" value="1"/>
</dbReference>
<dbReference type="EMBL" id="CP003096">
    <property type="protein sequence ID" value="AER66760.1"/>
    <property type="molecule type" value="Genomic_DNA"/>
</dbReference>
<dbReference type="InterPro" id="IPR013196">
    <property type="entry name" value="HTH_11"/>
</dbReference>
<accession>G7VA60</accession>
<reference evidence="2 3" key="2">
    <citation type="journal article" date="2012" name="Stand. Genomic Sci.">
        <title>Genome sequence of the moderately thermophilic, amino-acid-degrading and sulfur-reducing bacterium Thermovirga lienii type strain (Cas60314(T)).</title>
        <authorList>
            <person name="Goker M."/>
            <person name="Saunders E."/>
            <person name="Lapidus A."/>
            <person name="Nolan M."/>
            <person name="Lucas S."/>
            <person name="Hammon N."/>
            <person name="Deshpande S."/>
            <person name="Cheng J.F."/>
            <person name="Han C."/>
            <person name="Tapia R."/>
            <person name="Goodwin L.A."/>
            <person name="Pitluck S."/>
            <person name="Liolios K."/>
            <person name="Mavromatis K."/>
            <person name="Pagani I."/>
            <person name="Ivanova N."/>
            <person name="Mikhailova N."/>
            <person name="Pati A."/>
            <person name="Chen A."/>
            <person name="Palaniappan K."/>
            <person name="Land M."/>
            <person name="Chang Y.J."/>
            <person name="Jeffries C.D."/>
            <person name="Brambilla E.M."/>
            <person name="Rohde M."/>
            <person name="Spring S."/>
            <person name="Detter J.C."/>
            <person name="Woyke T."/>
            <person name="Bristow J."/>
            <person name="Eisen J.A."/>
            <person name="Markowitz V."/>
            <person name="Hugenholtz P."/>
            <person name="Kyrpides N.C."/>
            <person name="Klenk H.P."/>
        </authorList>
    </citation>
    <scope>NUCLEOTIDE SEQUENCE [LARGE SCALE GENOMIC DNA]</scope>
    <source>
        <strain evidence="3">ATCC BAA-1197 / DSM 17291 / Cas60314</strain>
    </source>
</reference>